<protein>
    <submittedName>
        <fullName evidence="1">Uncharacterized protein</fullName>
    </submittedName>
</protein>
<name>A0A0E9V3Q0_ANGAN</name>
<proteinExistence type="predicted"/>
<dbReference type="EMBL" id="GBXM01035946">
    <property type="protein sequence ID" value="JAH72631.1"/>
    <property type="molecule type" value="Transcribed_RNA"/>
</dbReference>
<organism evidence="1">
    <name type="scientific">Anguilla anguilla</name>
    <name type="common">European freshwater eel</name>
    <name type="synonym">Muraena anguilla</name>
    <dbReference type="NCBI Taxonomy" id="7936"/>
    <lineage>
        <taxon>Eukaryota</taxon>
        <taxon>Metazoa</taxon>
        <taxon>Chordata</taxon>
        <taxon>Craniata</taxon>
        <taxon>Vertebrata</taxon>
        <taxon>Euteleostomi</taxon>
        <taxon>Actinopterygii</taxon>
        <taxon>Neopterygii</taxon>
        <taxon>Teleostei</taxon>
        <taxon>Anguilliformes</taxon>
        <taxon>Anguillidae</taxon>
        <taxon>Anguilla</taxon>
    </lineage>
</organism>
<sequence>MFGCVFHGSEILDVKLCCDIKNTVMKFSCLGCFAVEDLSAAGPGELCNTWRGSLNVPIYQRLALSLIITVFT</sequence>
<evidence type="ECO:0000313" key="1">
    <source>
        <dbReference type="EMBL" id="JAH72631.1"/>
    </source>
</evidence>
<reference evidence="1" key="2">
    <citation type="journal article" date="2015" name="Fish Shellfish Immunol.">
        <title>Early steps in the European eel (Anguilla anguilla)-Vibrio vulnificus interaction in the gills: Role of the RtxA13 toxin.</title>
        <authorList>
            <person name="Callol A."/>
            <person name="Pajuelo D."/>
            <person name="Ebbesson L."/>
            <person name="Teles M."/>
            <person name="MacKenzie S."/>
            <person name="Amaro C."/>
        </authorList>
    </citation>
    <scope>NUCLEOTIDE SEQUENCE</scope>
</reference>
<reference evidence="1" key="1">
    <citation type="submission" date="2014-11" db="EMBL/GenBank/DDBJ databases">
        <authorList>
            <person name="Amaro Gonzalez C."/>
        </authorList>
    </citation>
    <scope>NUCLEOTIDE SEQUENCE</scope>
</reference>
<accession>A0A0E9V3Q0</accession>
<dbReference type="AlphaFoldDB" id="A0A0E9V3Q0"/>